<accession>A0A142IDV4</accession>
<reference evidence="1 2" key="1">
    <citation type="journal article" date="2016" name="Front. Microbiol.">
        <title>Characterization of Novel Bacteriophages for Biocontrol of Bacterial Blight in Leek Caused by Pseudomonas syringae pv. porri.</title>
        <authorList>
            <person name="Rombouts S."/>
            <person name="Lavigne R."/>
        </authorList>
    </citation>
    <scope>NUCLEOTIDE SEQUENCE [LARGE SCALE GENOMIC DNA]</scope>
</reference>
<evidence type="ECO:0000313" key="2">
    <source>
        <dbReference type="Proteomes" id="UP000203989"/>
    </source>
</evidence>
<protein>
    <submittedName>
        <fullName evidence="1">Uncharacterized protein</fullName>
    </submittedName>
</protein>
<name>A0A142IDV4_9CAUD</name>
<gene>
    <name evidence="1" type="ORF">vB_PsyM_KIL1_0162</name>
</gene>
<keyword evidence="2" id="KW-1185">Reference proteome</keyword>
<evidence type="ECO:0000313" key="1">
    <source>
        <dbReference type="EMBL" id="AMR57409.1"/>
    </source>
</evidence>
<dbReference type="EMBL" id="KU130126">
    <property type="protein sequence ID" value="AMR57409.1"/>
    <property type="molecule type" value="Genomic_DNA"/>
</dbReference>
<dbReference type="KEGG" id="vg:28802555"/>
<proteinExistence type="predicted"/>
<sequence length="62" mass="6786">MTTSIVTAKNIKPNDTILLEDGESYKVAQVILCRNDSVIISLDGHSPCVYFKDETIAVIACK</sequence>
<dbReference type="GeneID" id="28802555"/>
<dbReference type="RefSeq" id="YP_009276091.1">
    <property type="nucleotide sequence ID" value="NC_030934.1"/>
</dbReference>
<dbReference type="Proteomes" id="UP000203989">
    <property type="component" value="Segment"/>
</dbReference>
<organism evidence="1 2">
    <name type="scientific">Pseudomonas phage vB_PsyM_KIL1</name>
    <dbReference type="NCBI Taxonomy" id="1777065"/>
    <lineage>
        <taxon>Viruses</taxon>
        <taxon>Duplodnaviria</taxon>
        <taxon>Heunggongvirae</taxon>
        <taxon>Uroviricota</taxon>
        <taxon>Caudoviricetes</taxon>
        <taxon>Vandenendeviridae</taxon>
        <taxon>Gorskivirinae</taxon>
        <taxon>Flaumdravirus</taxon>
        <taxon>Flaumdravirus KIL4</taxon>
    </lineage>
</organism>